<evidence type="ECO:0000256" key="2">
    <source>
        <dbReference type="SAM" id="SignalP"/>
    </source>
</evidence>
<evidence type="ECO:0000256" key="1">
    <source>
        <dbReference type="SAM" id="MobiDB-lite"/>
    </source>
</evidence>
<accession>A0ABR9JUJ1</accession>
<feature type="signal peptide" evidence="2">
    <location>
        <begin position="1"/>
        <end position="32"/>
    </location>
</feature>
<keyword evidence="2" id="KW-0732">Signal</keyword>
<name>A0ABR9JUJ1_9ACTN</name>
<sequence length="200" mass="21523">MRARLVRSPAWRPRRAVPASAAFALASTLGLAACGTSDSSGGELDPTGTFATGPASAPTPDVAAPSAVPTAQLYKTVLDRYREYQKVYKQAYDKNDPSELASVATDPLLSQVTDDIEATEAEGEIWRFTNTHNPRVYAKSTDSTKVYVIDCIRTLAGYRYSATTGERLGGGPGDAYLYRSTVQWTSGTWKVAASVRDRAC</sequence>
<protein>
    <recommendedName>
        <fullName evidence="5">Secreted protein/lipoprotein</fullName>
    </recommendedName>
</protein>
<organism evidence="3 4">
    <name type="scientific">Actinomadura algeriensis</name>
    <dbReference type="NCBI Taxonomy" id="1679523"/>
    <lineage>
        <taxon>Bacteria</taxon>
        <taxon>Bacillati</taxon>
        <taxon>Actinomycetota</taxon>
        <taxon>Actinomycetes</taxon>
        <taxon>Streptosporangiales</taxon>
        <taxon>Thermomonosporaceae</taxon>
        <taxon>Actinomadura</taxon>
    </lineage>
</organism>
<dbReference type="PROSITE" id="PS51257">
    <property type="entry name" value="PROKAR_LIPOPROTEIN"/>
    <property type="match status" value="1"/>
</dbReference>
<dbReference type="EMBL" id="JADBDZ010000001">
    <property type="protein sequence ID" value="MBE1534231.1"/>
    <property type="molecule type" value="Genomic_DNA"/>
</dbReference>
<gene>
    <name evidence="3" type="ORF">H4W34_004064</name>
</gene>
<keyword evidence="4" id="KW-1185">Reference proteome</keyword>
<evidence type="ECO:0000313" key="4">
    <source>
        <dbReference type="Proteomes" id="UP000627838"/>
    </source>
</evidence>
<dbReference type="Proteomes" id="UP000627838">
    <property type="component" value="Unassembled WGS sequence"/>
</dbReference>
<evidence type="ECO:0008006" key="5">
    <source>
        <dbReference type="Google" id="ProtNLM"/>
    </source>
</evidence>
<comment type="caution">
    <text evidence="3">The sequence shown here is derived from an EMBL/GenBank/DDBJ whole genome shotgun (WGS) entry which is preliminary data.</text>
</comment>
<feature type="region of interest" description="Disordered" evidence="1">
    <location>
        <begin position="36"/>
        <end position="64"/>
    </location>
</feature>
<evidence type="ECO:0000313" key="3">
    <source>
        <dbReference type="EMBL" id="MBE1534231.1"/>
    </source>
</evidence>
<proteinExistence type="predicted"/>
<reference evidence="3 4" key="1">
    <citation type="submission" date="2020-10" db="EMBL/GenBank/DDBJ databases">
        <title>Sequencing the genomes of 1000 actinobacteria strains.</title>
        <authorList>
            <person name="Klenk H.-P."/>
        </authorList>
    </citation>
    <scope>NUCLEOTIDE SEQUENCE [LARGE SCALE GENOMIC DNA]</scope>
    <source>
        <strain evidence="3 4">DSM 46744</strain>
    </source>
</reference>
<dbReference type="RefSeq" id="WP_192760643.1">
    <property type="nucleotide sequence ID" value="NZ_JADBDZ010000001.1"/>
</dbReference>
<feature type="chain" id="PRO_5045203991" description="Secreted protein/lipoprotein" evidence="2">
    <location>
        <begin position="33"/>
        <end position="200"/>
    </location>
</feature>